<keyword evidence="2" id="KW-1133">Transmembrane helix</keyword>
<keyword evidence="2" id="KW-0472">Membrane</keyword>
<dbReference type="Proteomes" id="UP000251995">
    <property type="component" value="Chromosome"/>
</dbReference>
<feature type="region of interest" description="Disordered" evidence="1">
    <location>
        <begin position="1"/>
        <end position="20"/>
    </location>
</feature>
<feature type="transmembrane region" description="Helical" evidence="2">
    <location>
        <begin position="126"/>
        <end position="149"/>
    </location>
</feature>
<reference evidence="3 4" key="1">
    <citation type="submission" date="2017-12" db="EMBL/GenBank/DDBJ databases">
        <title>The whole genome sequence of the Acidipropionibacterium virtanenii sp. nov. type strain JS278.</title>
        <authorList>
            <person name="Laine P."/>
            <person name="Deptula P."/>
            <person name="Varmanen P."/>
            <person name="Auvinen P."/>
        </authorList>
    </citation>
    <scope>NUCLEOTIDE SEQUENCE [LARGE SCALE GENOMIC DNA]</scope>
    <source>
        <strain evidence="3 4">JS278</strain>
    </source>
</reference>
<feature type="transmembrane region" description="Helical" evidence="2">
    <location>
        <begin position="44"/>
        <end position="65"/>
    </location>
</feature>
<evidence type="ECO:0000256" key="2">
    <source>
        <dbReference type="SAM" id="Phobius"/>
    </source>
</evidence>
<name>A0A344UWE8_9ACTN</name>
<feature type="transmembrane region" description="Helical" evidence="2">
    <location>
        <begin position="85"/>
        <end position="105"/>
    </location>
</feature>
<sequence>MSTTVLSDQTPTSSARPAADQPAVPLARLVRAEGHKLTDTRSGFWLMLVMALGGILATGATAAGWHQVARAAGASWTAGGSLVPFAPMMLLPVLAILLVTSEWSTRSAMTTFTLEPRRGRVLLAKTVLMLAVTVVVWLVCQGLTALSAAAGERIHPDYPASWGIDRAAMAGDLGFTFLMVGMGLSLALLLGNAAAAIVVYMAQPLMTTTLGLIPGLRTPMEWASVNGMSLLSTGSLDGRDWAHVAVSATIWIVIPAAVGTVLSIRREIK</sequence>
<feature type="compositionally biased region" description="Polar residues" evidence="1">
    <location>
        <begin position="1"/>
        <end position="15"/>
    </location>
</feature>
<gene>
    <name evidence="3" type="ORF">JS278_02458</name>
</gene>
<feature type="transmembrane region" description="Helical" evidence="2">
    <location>
        <begin position="241"/>
        <end position="264"/>
    </location>
</feature>
<feature type="transmembrane region" description="Helical" evidence="2">
    <location>
        <begin position="197"/>
        <end position="216"/>
    </location>
</feature>
<dbReference type="RefSeq" id="WP_181833718.1">
    <property type="nucleotide sequence ID" value="NZ_CP025198.1"/>
</dbReference>
<accession>A0A344UWE8</accession>
<protein>
    <submittedName>
        <fullName evidence="3">Uncharacterized protein</fullName>
    </submittedName>
</protein>
<dbReference type="AlphaFoldDB" id="A0A344UWE8"/>
<feature type="transmembrane region" description="Helical" evidence="2">
    <location>
        <begin position="169"/>
        <end position="190"/>
    </location>
</feature>
<dbReference type="EMBL" id="CP025198">
    <property type="protein sequence ID" value="AXE39596.1"/>
    <property type="molecule type" value="Genomic_DNA"/>
</dbReference>
<evidence type="ECO:0000256" key="1">
    <source>
        <dbReference type="SAM" id="MobiDB-lite"/>
    </source>
</evidence>
<keyword evidence="2" id="KW-0812">Transmembrane</keyword>
<dbReference type="KEGG" id="acij:JS278_02458"/>
<keyword evidence="4" id="KW-1185">Reference proteome</keyword>
<evidence type="ECO:0000313" key="4">
    <source>
        <dbReference type="Proteomes" id="UP000251995"/>
    </source>
</evidence>
<evidence type="ECO:0000313" key="3">
    <source>
        <dbReference type="EMBL" id="AXE39596.1"/>
    </source>
</evidence>
<proteinExistence type="predicted"/>
<organism evidence="3 4">
    <name type="scientific">Acidipropionibacterium virtanenii</name>
    <dbReference type="NCBI Taxonomy" id="2057246"/>
    <lineage>
        <taxon>Bacteria</taxon>
        <taxon>Bacillati</taxon>
        <taxon>Actinomycetota</taxon>
        <taxon>Actinomycetes</taxon>
        <taxon>Propionibacteriales</taxon>
        <taxon>Propionibacteriaceae</taxon>
        <taxon>Acidipropionibacterium</taxon>
    </lineage>
</organism>